<dbReference type="KEGG" id="rhoz:GXP67_28525"/>
<dbReference type="AlphaFoldDB" id="A0A6C0GQV6"/>
<protein>
    <submittedName>
        <fullName evidence="1">Uncharacterized protein</fullName>
    </submittedName>
</protein>
<dbReference type="RefSeq" id="WP_162446296.1">
    <property type="nucleotide sequence ID" value="NZ_CP048222.1"/>
</dbReference>
<sequence length="82" mass="9797">MKTFINRFNQIMASSPEMIMNTKEYEQNVKNIKAEITLKYSQMIRQEKNAFKRVLLKIKKRSEIKKVIKQLTSLDKLYLVAE</sequence>
<evidence type="ECO:0000313" key="2">
    <source>
        <dbReference type="Proteomes" id="UP000480178"/>
    </source>
</evidence>
<name>A0A6C0GQV6_9BACT</name>
<dbReference type="Proteomes" id="UP000480178">
    <property type="component" value="Chromosome"/>
</dbReference>
<accession>A0A6C0GQV6</accession>
<organism evidence="1 2">
    <name type="scientific">Rhodocytophaga rosea</name>
    <dbReference type="NCBI Taxonomy" id="2704465"/>
    <lineage>
        <taxon>Bacteria</taxon>
        <taxon>Pseudomonadati</taxon>
        <taxon>Bacteroidota</taxon>
        <taxon>Cytophagia</taxon>
        <taxon>Cytophagales</taxon>
        <taxon>Rhodocytophagaceae</taxon>
        <taxon>Rhodocytophaga</taxon>
    </lineage>
</organism>
<evidence type="ECO:0000313" key="1">
    <source>
        <dbReference type="EMBL" id="QHT70317.1"/>
    </source>
</evidence>
<dbReference type="EMBL" id="CP048222">
    <property type="protein sequence ID" value="QHT70317.1"/>
    <property type="molecule type" value="Genomic_DNA"/>
</dbReference>
<proteinExistence type="predicted"/>
<gene>
    <name evidence="1" type="ORF">GXP67_28525</name>
</gene>
<keyword evidence="2" id="KW-1185">Reference proteome</keyword>
<reference evidence="1 2" key="1">
    <citation type="submission" date="2020-01" db="EMBL/GenBank/DDBJ databases">
        <authorList>
            <person name="Kim M.K."/>
        </authorList>
    </citation>
    <scope>NUCLEOTIDE SEQUENCE [LARGE SCALE GENOMIC DNA]</scope>
    <source>
        <strain evidence="1 2">172606-1</strain>
    </source>
</reference>